<name>A0A9D2G9B5_9FIRM</name>
<comment type="caution">
    <text evidence="1">The sequence shown here is derived from an EMBL/GenBank/DDBJ whole genome shotgun (WGS) entry which is preliminary data.</text>
</comment>
<reference evidence="1" key="2">
    <citation type="submission" date="2021-04" db="EMBL/GenBank/DDBJ databases">
        <authorList>
            <person name="Gilroy R."/>
        </authorList>
    </citation>
    <scope>NUCLEOTIDE SEQUENCE</scope>
    <source>
        <strain evidence="1">CHK196-3914</strain>
    </source>
</reference>
<dbReference type="EMBL" id="DXAY01000115">
    <property type="protein sequence ID" value="HIZ74566.1"/>
    <property type="molecule type" value="Genomic_DNA"/>
</dbReference>
<gene>
    <name evidence="1" type="ORF">H9723_04880</name>
</gene>
<protein>
    <submittedName>
        <fullName evidence="1">Serine/threonine-protein phosphatase</fullName>
    </submittedName>
</protein>
<evidence type="ECO:0000313" key="1">
    <source>
        <dbReference type="EMBL" id="HIZ74566.1"/>
    </source>
</evidence>
<proteinExistence type="predicted"/>
<dbReference type="Proteomes" id="UP000824116">
    <property type="component" value="Unassembled WGS sequence"/>
</dbReference>
<organism evidence="1 2">
    <name type="scientific">Candidatus Mediterraneibacter stercoravium</name>
    <dbReference type="NCBI Taxonomy" id="2838685"/>
    <lineage>
        <taxon>Bacteria</taxon>
        <taxon>Bacillati</taxon>
        <taxon>Bacillota</taxon>
        <taxon>Clostridia</taxon>
        <taxon>Lachnospirales</taxon>
        <taxon>Lachnospiraceae</taxon>
        <taxon>Mediterraneibacter</taxon>
    </lineage>
</organism>
<evidence type="ECO:0000313" key="2">
    <source>
        <dbReference type="Proteomes" id="UP000824116"/>
    </source>
</evidence>
<sequence length="73" mass="8478">EFFDDLDADNGASRLARLLIEECTELHLFVGTAVNEAHKETELNFDLSMRQNLVDQLVRTAEEMDKRVTVKYY</sequence>
<accession>A0A9D2G9B5</accession>
<feature type="non-terminal residue" evidence="1">
    <location>
        <position position="1"/>
    </location>
</feature>
<dbReference type="AlphaFoldDB" id="A0A9D2G9B5"/>
<reference evidence="1" key="1">
    <citation type="journal article" date="2021" name="PeerJ">
        <title>Extensive microbial diversity within the chicken gut microbiome revealed by metagenomics and culture.</title>
        <authorList>
            <person name="Gilroy R."/>
            <person name="Ravi A."/>
            <person name="Getino M."/>
            <person name="Pursley I."/>
            <person name="Horton D.L."/>
            <person name="Alikhan N.F."/>
            <person name="Baker D."/>
            <person name="Gharbi K."/>
            <person name="Hall N."/>
            <person name="Watson M."/>
            <person name="Adriaenssens E.M."/>
            <person name="Foster-Nyarko E."/>
            <person name="Jarju S."/>
            <person name="Secka A."/>
            <person name="Antonio M."/>
            <person name="Oren A."/>
            <person name="Chaudhuri R.R."/>
            <person name="La Ragione R."/>
            <person name="Hildebrand F."/>
            <person name="Pallen M.J."/>
        </authorList>
    </citation>
    <scope>NUCLEOTIDE SEQUENCE</scope>
    <source>
        <strain evidence="1">CHK196-3914</strain>
    </source>
</reference>